<dbReference type="PROSITE" id="PS51745">
    <property type="entry name" value="PB1"/>
    <property type="match status" value="1"/>
</dbReference>
<evidence type="ECO:0000256" key="2">
    <source>
        <dbReference type="ARBA" id="ARBA00022771"/>
    </source>
</evidence>
<dbReference type="Pfam" id="PF00569">
    <property type="entry name" value="ZZ"/>
    <property type="match status" value="1"/>
</dbReference>
<reference evidence="7 8" key="1">
    <citation type="journal article" date="2023" name="bioRxiv">
        <title>Genome report: Whole genome sequence and annotation of Penstemon davidsonii.</title>
        <authorList>
            <person name="Ostevik K.L."/>
            <person name="Alabady M."/>
            <person name="Zhang M."/>
            <person name="Rausher M.D."/>
        </authorList>
    </citation>
    <scope>NUCLEOTIDE SEQUENCE [LARGE SCALE GENOMIC DNA]</scope>
    <source>
        <strain evidence="7">DNT005</strain>
        <tissue evidence="7">Whole leaf</tissue>
    </source>
</reference>
<dbReference type="InterPro" id="IPR000270">
    <property type="entry name" value="PB1_dom"/>
</dbReference>
<dbReference type="Gene3D" id="3.30.60.90">
    <property type="match status" value="1"/>
</dbReference>
<dbReference type="InterPro" id="IPR032350">
    <property type="entry name" value="Nbr1_FW"/>
</dbReference>
<gene>
    <name evidence="7" type="ORF">RD792_004814</name>
</gene>
<dbReference type="Gene3D" id="3.10.20.90">
    <property type="entry name" value="Phosphatidylinositol 3-kinase Catalytic Subunit, Chain A, domain 1"/>
    <property type="match status" value="1"/>
</dbReference>
<dbReference type="PANTHER" id="PTHR20930">
    <property type="entry name" value="OVARIAN CARCINOMA ANTIGEN CA125-RELATED"/>
    <property type="match status" value="1"/>
</dbReference>
<dbReference type="Pfam" id="PF00564">
    <property type="entry name" value="PB1"/>
    <property type="match status" value="1"/>
</dbReference>
<dbReference type="Pfam" id="PF16158">
    <property type="entry name" value="N_BRCA1_IG"/>
    <property type="match status" value="1"/>
</dbReference>
<feature type="domain" description="ZZ-type" evidence="5">
    <location>
        <begin position="237"/>
        <end position="301"/>
    </location>
</feature>
<evidence type="ECO:0000256" key="1">
    <source>
        <dbReference type="ARBA" id="ARBA00022723"/>
    </source>
</evidence>
<evidence type="ECO:0000259" key="5">
    <source>
        <dbReference type="PROSITE" id="PS50135"/>
    </source>
</evidence>
<accession>A0ABR0DIJ9</accession>
<dbReference type="Gene3D" id="1.10.8.10">
    <property type="entry name" value="DNA helicase RuvA subunit, C-terminal domain"/>
    <property type="match status" value="1"/>
</dbReference>
<dbReference type="InterPro" id="IPR056893">
    <property type="entry name" value="UBA_Nbr1_C"/>
</dbReference>
<keyword evidence="3" id="KW-0862">Zinc</keyword>
<feature type="domain" description="PB1" evidence="6">
    <location>
        <begin position="1"/>
        <end position="83"/>
    </location>
</feature>
<dbReference type="InterPro" id="IPR009060">
    <property type="entry name" value="UBA-like_sf"/>
</dbReference>
<name>A0ABR0DIJ9_9LAMI</name>
<dbReference type="InterPro" id="IPR013783">
    <property type="entry name" value="Ig-like_fold"/>
</dbReference>
<dbReference type="InterPro" id="IPR000433">
    <property type="entry name" value="Znf_ZZ"/>
</dbReference>
<dbReference type="InterPro" id="IPR043145">
    <property type="entry name" value="Znf_ZZ_sf"/>
</dbReference>
<evidence type="ECO:0000256" key="4">
    <source>
        <dbReference type="PROSITE-ProRule" id="PRU00228"/>
    </source>
</evidence>
<dbReference type="SUPFAM" id="SSF46934">
    <property type="entry name" value="UBA-like"/>
    <property type="match status" value="1"/>
</dbReference>
<evidence type="ECO:0000313" key="8">
    <source>
        <dbReference type="Proteomes" id="UP001291926"/>
    </source>
</evidence>
<evidence type="ECO:0000259" key="6">
    <source>
        <dbReference type="PROSITE" id="PS51745"/>
    </source>
</evidence>
<dbReference type="SMART" id="SM00291">
    <property type="entry name" value="ZnF_ZZ"/>
    <property type="match status" value="1"/>
</dbReference>
<organism evidence="7 8">
    <name type="scientific">Penstemon davidsonii</name>
    <dbReference type="NCBI Taxonomy" id="160366"/>
    <lineage>
        <taxon>Eukaryota</taxon>
        <taxon>Viridiplantae</taxon>
        <taxon>Streptophyta</taxon>
        <taxon>Embryophyta</taxon>
        <taxon>Tracheophyta</taxon>
        <taxon>Spermatophyta</taxon>
        <taxon>Magnoliopsida</taxon>
        <taxon>eudicotyledons</taxon>
        <taxon>Gunneridae</taxon>
        <taxon>Pentapetalae</taxon>
        <taxon>asterids</taxon>
        <taxon>lamiids</taxon>
        <taxon>Lamiales</taxon>
        <taxon>Plantaginaceae</taxon>
        <taxon>Cheloneae</taxon>
        <taxon>Penstemon</taxon>
    </lineage>
</organism>
<dbReference type="CDD" id="cd14947">
    <property type="entry name" value="NBR1_like"/>
    <property type="match status" value="1"/>
</dbReference>
<comment type="caution">
    <text evidence="7">The sequence shown here is derived from an EMBL/GenBank/DDBJ whole genome shotgun (WGS) entry which is preliminary data.</text>
</comment>
<dbReference type="SUPFAM" id="SSF57850">
    <property type="entry name" value="RING/U-box"/>
    <property type="match status" value="1"/>
</dbReference>
<evidence type="ECO:0000256" key="3">
    <source>
        <dbReference type="ARBA" id="ARBA00022833"/>
    </source>
</evidence>
<feature type="non-terminal residue" evidence="7">
    <location>
        <position position="1"/>
    </location>
</feature>
<dbReference type="PROSITE" id="PS50135">
    <property type="entry name" value="ZF_ZZ_2"/>
    <property type="match status" value="1"/>
</dbReference>
<dbReference type="SMART" id="SM00666">
    <property type="entry name" value="PB1"/>
    <property type="match status" value="1"/>
</dbReference>
<dbReference type="PANTHER" id="PTHR20930:SF0">
    <property type="entry name" value="PROTEIN ILRUN"/>
    <property type="match status" value="1"/>
</dbReference>
<dbReference type="SUPFAM" id="SSF54277">
    <property type="entry name" value="CAD &amp; PB1 domains"/>
    <property type="match status" value="1"/>
</dbReference>
<proteinExistence type="predicted"/>
<protein>
    <submittedName>
        <fullName evidence="7">Uncharacterized protein</fullName>
    </submittedName>
</protein>
<sequence>VIYEDKVRRFNARVINEKLLDLSFDGLRAKIASLFNFGQDINEQTLLTYIDEDGDVVTLADDEDLQDIVNQSLNPLRITVTDQIVMTKLHDQSKAATNLDKKKKDKGKKINMTTPKVAKGSTHYFAEPSIWGPTPLPSIWSPNTDQFPSTWGPNPPKVANNITKEGKDVSDEAHSISTCSTHYFAEPSIWGPTFPLPPLYDSGVVPPPPAIPLPSFEANPRIRRFTTQTDGSEIIYHHGIRCDGCGVHPITGPRFMSKQKTDYDLCTKCFSKMGQDTDYIKQDHAMEYQPHIYHQVSSRGLKVKSSGSNLDSEFVMDVNMVDGTTKEPLAPFFKIWRMRNNGKVAWPHKTQLVWVGGDNLSTMTSRELNIPVTGWGVGQELDVFVDFIAPELPGRYVSYWRMASPYGKRFGQRIWVLIEVDASLEKKQPESVCGLNLNIPPIDTSSSVSGPQTVSVEPNSTAKDKKQNMCPITFSEPAPTCLPSFLMKGGVPELGVEKCFEEGDVKDNESYGFGDNEWDTILVELEEMGFDDVEMNKVLLKKNNGSIKRVVMDLIDGED</sequence>
<dbReference type="EMBL" id="JAYDYQ010001088">
    <property type="protein sequence ID" value="KAK4489022.1"/>
    <property type="molecule type" value="Genomic_DNA"/>
</dbReference>
<dbReference type="Pfam" id="PF24932">
    <property type="entry name" value="UBA_NBR1_C"/>
    <property type="match status" value="1"/>
</dbReference>
<dbReference type="CDD" id="cd14319">
    <property type="entry name" value="UBA_NBR1"/>
    <property type="match status" value="1"/>
</dbReference>
<dbReference type="Proteomes" id="UP001291926">
    <property type="component" value="Unassembled WGS sequence"/>
</dbReference>
<dbReference type="InterPro" id="IPR053793">
    <property type="entry name" value="PB1-like"/>
</dbReference>
<keyword evidence="1" id="KW-0479">Metal-binding</keyword>
<evidence type="ECO:0000313" key="7">
    <source>
        <dbReference type="EMBL" id="KAK4489022.1"/>
    </source>
</evidence>
<keyword evidence="2 4" id="KW-0863">Zinc-finger</keyword>
<dbReference type="Gene3D" id="2.60.40.10">
    <property type="entry name" value="Immunoglobulins"/>
    <property type="match status" value="1"/>
</dbReference>
<keyword evidence="8" id="KW-1185">Reference proteome</keyword>